<dbReference type="STRING" id="3469.A0A4Y7JMB7"/>
<protein>
    <recommendedName>
        <fullName evidence="4">F-box associated domain-containing protein</fullName>
    </recommendedName>
</protein>
<sequence>MKEYGVIESWTKIVTILQPDVVQSFWHVRPLKWFKNLQILLEKDESSLLLYDPESHKARDLTVNGVSKWLYAEIFVKSLVVVNSDTVIVGQKQKEEATKNMDRGEKERKKKNTNDTNKKKKAKSGVLFYGML</sequence>
<evidence type="ECO:0000313" key="3">
    <source>
        <dbReference type="Proteomes" id="UP000316621"/>
    </source>
</evidence>
<keyword evidence="3" id="KW-1185">Reference proteome</keyword>
<evidence type="ECO:0008006" key="4">
    <source>
        <dbReference type="Google" id="ProtNLM"/>
    </source>
</evidence>
<dbReference type="EMBL" id="CM010719">
    <property type="protein sequence ID" value="RZC61180.1"/>
    <property type="molecule type" value="Genomic_DNA"/>
</dbReference>
<evidence type="ECO:0000256" key="1">
    <source>
        <dbReference type="SAM" id="MobiDB-lite"/>
    </source>
</evidence>
<reference evidence="2 3" key="1">
    <citation type="journal article" date="2018" name="Science">
        <title>The opium poppy genome and morphinan production.</title>
        <authorList>
            <person name="Guo L."/>
            <person name="Winzer T."/>
            <person name="Yang X."/>
            <person name="Li Y."/>
            <person name="Ning Z."/>
            <person name="He Z."/>
            <person name="Teodor R."/>
            <person name="Lu Y."/>
            <person name="Bowser T.A."/>
            <person name="Graham I.A."/>
            <person name="Ye K."/>
        </authorList>
    </citation>
    <scope>NUCLEOTIDE SEQUENCE [LARGE SCALE GENOMIC DNA]</scope>
    <source>
        <strain evidence="3">cv. HN1</strain>
        <tissue evidence="2">Leaves</tissue>
    </source>
</reference>
<organism evidence="2 3">
    <name type="scientific">Papaver somniferum</name>
    <name type="common">Opium poppy</name>
    <dbReference type="NCBI Taxonomy" id="3469"/>
    <lineage>
        <taxon>Eukaryota</taxon>
        <taxon>Viridiplantae</taxon>
        <taxon>Streptophyta</taxon>
        <taxon>Embryophyta</taxon>
        <taxon>Tracheophyta</taxon>
        <taxon>Spermatophyta</taxon>
        <taxon>Magnoliopsida</taxon>
        <taxon>Ranunculales</taxon>
        <taxon>Papaveraceae</taxon>
        <taxon>Papaveroideae</taxon>
        <taxon>Papaver</taxon>
    </lineage>
</organism>
<dbReference type="Proteomes" id="UP000316621">
    <property type="component" value="Chromosome 5"/>
</dbReference>
<proteinExistence type="predicted"/>
<feature type="region of interest" description="Disordered" evidence="1">
    <location>
        <begin position="94"/>
        <end position="124"/>
    </location>
</feature>
<dbReference type="Gramene" id="RZC61180">
    <property type="protein sequence ID" value="RZC61180"/>
    <property type="gene ID" value="C5167_022926"/>
</dbReference>
<dbReference type="AlphaFoldDB" id="A0A4Y7JMB7"/>
<gene>
    <name evidence="2" type="ORF">C5167_022926</name>
</gene>
<accession>A0A4Y7JMB7</accession>
<name>A0A4Y7JMB7_PAPSO</name>
<evidence type="ECO:0000313" key="2">
    <source>
        <dbReference type="EMBL" id="RZC61180.1"/>
    </source>
</evidence>
<feature type="compositionally biased region" description="Basic and acidic residues" evidence="1">
    <location>
        <begin position="94"/>
        <end position="117"/>
    </location>
</feature>